<reference evidence="1" key="2">
    <citation type="journal article" date="2015" name="Data Brief">
        <title>Shoot transcriptome of the giant reed, Arundo donax.</title>
        <authorList>
            <person name="Barrero R.A."/>
            <person name="Guerrero F.D."/>
            <person name="Moolhuijzen P."/>
            <person name="Goolsby J.A."/>
            <person name="Tidwell J."/>
            <person name="Bellgard S.E."/>
            <person name="Bellgard M.I."/>
        </authorList>
    </citation>
    <scope>NUCLEOTIDE SEQUENCE</scope>
    <source>
        <tissue evidence="1">Shoot tissue taken approximately 20 cm above the soil surface</tissue>
    </source>
</reference>
<evidence type="ECO:0000313" key="1">
    <source>
        <dbReference type="EMBL" id="JAD98394.1"/>
    </source>
</evidence>
<organism evidence="1">
    <name type="scientific">Arundo donax</name>
    <name type="common">Giant reed</name>
    <name type="synonym">Donax arundinaceus</name>
    <dbReference type="NCBI Taxonomy" id="35708"/>
    <lineage>
        <taxon>Eukaryota</taxon>
        <taxon>Viridiplantae</taxon>
        <taxon>Streptophyta</taxon>
        <taxon>Embryophyta</taxon>
        <taxon>Tracheophyta</taxon>
        <taxon>Spermatophyta</taxon>
        <taxon>Magnoliopsida</taxon>
        <taxon>Liliopsida</taxon>
        <taxon>Poales</taxon>
        <taxon>Poaceae</taxon>
        <taxon>PACMAD clade</taxon>
        <taxon>Arundinoideae</taxon>
        <taxon>Arundineae</taxon>
        <taxon>Arundo</taxon>
    </lineage>
</organism>
<dbReference type="AlphaFoldDB" id="A0A0A9ECB5"/>
<accession>A0A0A9ECB5</accession>
<name>A0A0A9ECB5_ARUDO</name>
<dbReference type="EMBL" id="GBRH01199501">
    <property type="protein sequence ID" value="JAD98394.1"/>
    <property type="molecule type" value="Transcribed_RNA"/>
</dbReference>
<reference evidence="1" key="1">
    <citation type="submission" date="2014-09" db="EMBL/GenBank/DDBJ databases">
        <authorList>
            <person name="Magalhaes I.L.F."/>
            <person name="Oliveira U."/>
            <person name="Santos F.R."/>
            <person name="Vidigal T.H.D.A."/>
            <person name="Brescovit A.D."/>
            <person name="Santos A.J."/>
        </authorList>
    </citation>
    <scope>NUCLEOTIDE SEQUENCE</scope>
    <source>
        <tissue evidence="1">Shoot tissue taken approximately 20 cm above the soil surface</tissue>
    </source>
</reference>
<proteinExistence type="predicted"/>
<protein>
    <submittedName>
        <fullName evidence="1">Uncharacterized protein</fullName>
    </submittedName>
</protein>
<sequence length="36" mass="4253">MLERYQDRIFSLLMFSFLQCVRETSACLVQGLVLEL</sequence>